<comment type="caution">
    <text evidence="2">The sequence shown here is derived from an EMBL/GenBank/DDBJ whole genome shotgun (WGS) entry which is preliminary data.</text>
</comment>
<keyword evidence="1" id="KW-1133">Transmembrane helix</keyword>
<organism evidence="2 3">
    <name type="scientific">Thiohalocapsa marina</name>
    <dbReference type="NCBI Taxonomy" id="424902"/>
    <lineage>
        <taxon>Bacteria</taxon>
        <taxon>Pseudomonadati</taxon>
        <taxon>Pseudomonadota</taxon>
        <taxon>Gammaproteobacteria</taxon>
        <taxon>Chromatiales</taxon>
        <taxon>Chromatiaceae</taxon>
        <taxon>Thiohalocapsa</taxon>
    </lineage>
</organism>
<dbReference type="AlphaFoldDB" id="A0A5M8FI77"/>
<keyword evidence="1" id="KW-0472">Membrane</keyword>
<accession>A0A5M8FI77</accession>
<sequence length="123" mass="13488">MNWYLAVLKKYTVFSGRAQRAEYWYFTLFNLLIAIGLGLVDSSLGTLNPETGYGLFSGLYIILVLIPSLGVGVRRLHDTGRTGWWILVGLIPVIGTLILIFFFVQDSTPGSNAHGPNPKGVTA</sequence>
<keyword evidence="3" id="KW-1185">Reference proteome</keyword>
<gene>
    <name evidence="2" type="ORF">F2Q65_12485</name>
</gene>
<evidence type="ECO:0000313" key="2">
    <source>
        <dbReference type="EMBL" id="KAA6184389.1"/>
    </source>
</evidence>
<protein>
    <submittedName>
        <fullName evidence="2">DUF805 domain-containing protein</fullName>
    </submittedName>
</protein>
<dbReference type="Pfam" id="PF05656">
    <property type="entry name" value="DUF805"/>
    <property type="match status" value="1"/>
</dbReference>
<dbReference type="Proteomes" id="UP000322981">
    <property type="component" value="Unassembled WGS sequence"/>
</dbReference>
<dbReference type="PANTHER" id="PTHR34980">
    <property type="entry name" value="INNER MEMBRANE PROTEIN-RELATED-RELATED"/>
    <property type="match status" value="1"/>
</dbReference>
<proteinExistence type="predicted"/>
<dbReference type="GO" id="GO:0005886">
    <property type="term" value="C:plasma membrane"/>
    <property type="evidence" value="ECO:0007669"/>
    <property type="project" value="TreeGrafter"/>
</dbReference>
<evidence type="ECO:0000256" key="1">
    <source>
        <dbReference type="SAM" id="Phobius"/>
    </source>
</evidence>
<dbReference type="EMBL" id="VWXX01000020">
    <property type="protein sequence ID" value="KAA6184389.1"/>
    <property type="molecule type" value="Genomic_DNA"/>
</dbReference>
<keyword evidence="1" id="KW-0812">Transmembrane</keyword>
<feature type="transmembrane region" description="Helical" evidence="1">
    <location>
        <begin position="21"/>
        <end position="40"/>
    </location>
</feature>
<feature type="transmembrane region" description="Helical" evidence="1">
    <location>
        <begin position="84"/>
        <end position="104"/>
    </location>
</feature>
<dbReference type="InterPro" id="IPR008523">
    <property type="entry name" value="DUF805"/>
</dbReference>
<name>A0A5M8FI77_9GAMM</name>
<evidence type="ECO:0000313" key="3">
    <source>
        <dbReference type="Proteomes" id="UP000322981"/>
    </source>
</evidence>
<feature type="transmembrane region" description="Helical" evidence="1">
    <location>
        <begin position="52"/>
        <end position="72"/>
    </location>
</feature>
<dbReference type="PANTHER" id="PTHR34980:SF2">
    <property type="entry name" value="INNER MEMBRANE PROTEIN YHAH-RELATED"/>
    <property type="match status" value="1"/>
</dbReference>
<dbReference type="OrthoDB" id="9812349at2"/>
<dbReference type="RefSeq" id="WP_150093747.1">
    <property type="nucleotide sequence ID" value="NZ_JBFUOH010000116.1"/>
</dbReference>
<reference evidence="2 3" key="1">
    <citation type="submission" date="2019-09" db="EMBL/GenBank/DDBJ databases">
        <title>Whole-genome sequence of the purple sulfur bacterium Thiohalocapsa marina DSM 19078.</title>
        <authorList>
            <person name="Kyndt J.A."/>
            <person name="Meyer T.E."/>
        </authorList>
    </citation>
    <scope>NUCLEOTIDE SEQUENCE [LARGE SCALE GENOMIC DNA]</scope>
    <source>
        <strain evidence="2 3">DSM 19078</strain>
    </source>
</reference>